<dbReference type="RefSeq" id="WP_091266182.1">
    <property type="nucleotide sequence ID" value="NZ_FNFK01000014.1"/>
</dbReference>
<keyword evidence="3 4" id="KW-0949">S-adenosyl-L-methionine</keyword>
<keyword evidence="2 4" id="KW-0808">Transferase</keyword>
<dbReference type="HAMAP" id="MF_02100">
    <property type="entry name" value="Methyltr_YrrT"/>
    <property type="match status" value="1"/>
</dbReference>
<name>A0A1G8ZGI6_9LACT</name>
<dbReference type="SMART" id="SM00650">
    <property type="entry name" value="rADc"/>
    <property type="match status" value="1"/>
</dbReference>
<dbReference type="PANTHER" id="PTHR43861">
    <property type="entry name" value="TRANS-ACONITATE 2-METHYLTRANSFERASE-RELATED"/>
    <property type="match status" value="1"/>
</dbReference>
<feature type="binding site" evidence="4">
    <location>
        <position position="74"/>
    </location>
    <ligand>
        <name>S-adenosyl-L-methionine</name>
        <dbReference type="ChEBI" id="CHEBI:59789"/>
    </ligand>
</feature>
<dbReference type="Pfam" id="PF08241">
    <property type="entry name" value="Methyltransf_11"/>
    <property type="match status" value="1"/>
</dbReference>
<dbReference type="EC" id="2.1.1.-" evidence="4"/>
<comment type="function">
    <text evidence="4">Could be a S-adenosyl-L-methionine-dependent methyltransferase.</text>
</comment>
<dbReference type="SUPFAM" id="SSF53335">
    <property type="entry name" value="S-adenosyl-L-methionine-dependent methyltransferases"/>
    <property type="match status" value="1"/>
</dbReference>
<accession>A0A1G8ZGI6</accession>
<evidence type="ECO:0000256" key="2">
    <source>
        <dbReference type="ARBA" id="ARBA00022679"/>
    </source>
</evidence>
<evidence type="ECO:0000256" key="3">
    <source>
        <dbReference type="ARBA" id="ARBA00022691"/>
    </source>
</evidence>
<dbReference type="CDD" id="cd02440">
    <property type="entry name" value="AdoMet_MTases"/>
    <property type="match status" value="1"/>
</dbReference>
<dbReference type="EMBL" id="FNFK01000014">
    <property type="protein sequence ID" value="SDK13515.1"/>
    <property type="molecule type" value="Genomic_DNA"/>
</dbReference>
<dbReference type="Gene3D" id="3.40.50.150">
    <property type="entry name" value="Vaccinia Virus protein VP39"/>
    <property type="match status" value="1"/>
</dbReference>
<evidence type="ECO:0000259" key="5">
    <source>
        <dbReference type="SMART" id="SM00650"/>
    </source>
</evidence>
<reference evidence="7" key="1">
    <citation type="submission" date="2016-10" db="EMBL/GenBank/DDBJ databases">
        <authorList>
            <person name="Varghese N."/>
            <person name="Submissions S."/>
        </authorList>
    </citation>
    <scope>NUCLEOTIDE SEQUENCE [LARGE SCALE GENOMIC DNA]</scope>
    <source>
        <strain evidence="7">DSM 19181</strain>
    </source>
</reference>
<dbReference type="OrthoDB" id="465705at2"/>
<dbReference type="InterPro" id="IPR013216">
    <property type="entry name" value="Methyltransf_11"/>
</dbReference>
<dbReference type="STRING" id="426701.SAMN04488098_101421"/>
<evidence type="ECO:0000313" key="6">
    <source>
        <dbReference type="EMBL" id="SDK13515.1"/>
    </source>
</evidence>
<gene>
    <name evidence="6" type="ORF">SAMN04488098_101421</name>
</gene>
<evidence type="ECO:0000256" key="1">
    <source>
        <dbReference type="ARBA" id="ARBA00022603"/>
    </source>
</evidence>
<dbReference type="InterPro" id="IPR023553">
    <property type="entry name" value="Uncharacterised_MeTfrase_YrrT"/>
</dbReference>
<comment type="similarity">
    <text evidence="4">Belongs to the methyltransferase superfamily. YrrT family.</text>
</comment>
<feature type="domain" description="Ribosomal RNA adenine methylase transferase N-terminal" evidence="5">
    <location>
        <begin position="37"/>
        <end position="156"/>
    </location>
</feature>
<keyword evidence="1 4" id="KW-0489">Methyltransferase</keyword>
<proteinExistence type="inferred from homology"/>
<dbReference type="AlphaFoldDB" id="A0A1G8ZGI6"/>
<feature type="binding site" evidence="4">
    <location>
        <position position="97"/>
    </location>
    <ligand>
        <name>S-adenosyl-L-methionine</name>
        <dbReference type="ChEBI" id="CHEBI:59789"/>
    </ligand>
</feature>
<sequence length="228" mass="25939">MGREFIEVFTGWAKNYDASVKGNDEEYKEVFAGYEEILAEIVNRSGNHVLEFGIGTGNLTEKLLNAGKEVFAVEPSPEMRKLAKEKLPDDFTIHDGDMQEYPLPDKPLDTIVSSYVFHHLDDEEKSEAVRFYAQQLAEGGKLVFADTIFVTQDVYDSVIEEAESRGYSDLAEDLRREYYPLLDTVYTALSKAGFSQISFTQMNDFVWLFEGTKVQDVKNMDILKGDNH</sequence>
<evidence type="ECO:0000256" key="4">
    <source>
        <dbReference type="HAMAP-Rule" id="MF_02100"/>
    </source>
</evidence>
<dbReference type="InterPro" id="IPR029063">
    <property type="entry name" value="SAM-dependent_MTases_sf"/>
</dbReference>
<protein>
    <recommendedName>
        <fullName evidence="4">Uncharacterized methyltransferase SAMN04488098_101421</fullName>
        <ecNumber evidence="4">2.1.1.-</ecNumber>
    </recommendedName>
</protein>
<keyword evidence="7" id="KW-1185">Reference proteome</keyword>
<dbReference type="Proteomes" id="UP000199433">
    <property type="component" value="Unassembled WGS sequence"/>
</dbReference>
<dbReference type="GO" id="GO:0000179">
    <property type="term" value="F:rRNA (adenine-N6,N6-)-dimethyltransferase activity"/>
    <property type="evidence" value="ECO:0007669"/>
    <property type="project" value="InterPro"/>
</dbReference>
<dbReference type="InterPro" id="IPR020598">
    <property type="entry name" value="rRNA_Ade_methylase_Trfase_N"/>
</dbReference>
<organism evidence="6 7">
    <name type="scientific">Alkalibacterium thalassium</name>
    <dbReference type="NCBI Taxonomy" id="426701"/>
    <lineage>
        <taxon>Bacteria</taxon>
        <taxon>Bacillati</taxon>
        <taxon>Bacillota</taxon>
        <taxon>Bacilli</taxon>
        <taxon>Lactobacillales</taxon>
        <taxon>Carnobacteriaceae</taxon>
        <taxon>Alkalibacterium</taxon>
    </lineage>
</organism>
<evidence type="ECO:0000313" key="7">
    <source>
        <dbReference type="Proteomes" id="UP000199433"/>
    </source>
</evidence>
<feature type="binding site" evidence="4">
    <location>
        <position position="53"/>
    </location>
    <ligand>
        <name>S-adenosyl-L-methionine</name>
        <dbReference type="ChEBI" id="CHEBI:59789"/>
    </ligand>
</feature>